<evidence type="ECO:0000256" key="5">
    <source>
        <dbReference type="ARBA" id="ARBA00022989"/>
    </source>
</evidence>
<dbReference type="InterPro" id="IPR046848">
    <property type="entry name" value="E_motif"/>
</dbReference>
<dbReference type="InterPro" id="IPR000537">
    <property type="entry name" value="UbiA_prenyltransferase"/>
</dbReference>
<evidence type="ECO:0000256" key="9">
    <source>
        <dbReference type="PROSITE-ProRule" id="PRU00708"/>
    </source>
</evidence>
<dbReference type="Pfam" id="PF13041">
    <property type="entry name" value="PPR_2"/>
    <property type="match status" value="2"/>
</dbReference>
<feature type="transmembrane region" description="Helical" evidence="11">
    <location>
        <begin position="898"/>
        <end position="915"/>
    </location>
</feature>
<dbReference type="NCBIfam" id="TIGR00756">
    <property type="entry name" value="PPR"/>
    <property type="match status" value="5"/>
</dbReference>
<dbReference type="PROSITE" id="PS51375">
    <property type="entry name" value="PPR"/>
    <property type="match status" value="6"/>
</dbReference>
<feature type="repeat" description="PPR" evidence="9">
    <location>
        <begin position="396"/>
        <end position="430"/>
    </location>
</feature>
<dbReference type="GO" id="GO:0008495">
    <property type="term" value="F:protoheme IX farnesyltransferase activity"/>
    <property type="evidence" value="ECO:0007669"/>
    <property type="project" value="InterPro"/>
</dbReference>
<dbReference type="EMBL" id="JAATIP010000068">
    <property type="protein sequence ID" value="KAF4379786.1"/>
    <property type="molecule type" value="Genomic_DNA"/>
</dbReference>
<evidence type="ECO:0000256" key="7">
    <source>
        <dbReference type="ARBA" id="ARBA00023136"/>
    </source>
</evidence>
<evidence type="ECO:0000256" key="11">
    <source>
        <dbReference type="SAM" id="Phobius"/>
    </source>
</evidence>
<dbReference type="GO" id="GO:0016020">
    <property type="term" value="C:membrane"/>
    <property type="evidence" value="ECO:0007669"/>
    <property type="project" value="UniProtKB-SubCell"/>
</dbReference>
<dbReference type="PANTHER" id="PTHR47926:SF392">
    <property type="entry name" value="PENTATRICOPEPTIDE REPEAT-CONTAINING PROTEIN"/>
    <property type="match status" value="1"/>
</dbReference>
<dbReference type="Pfam" id="PF01040">
    <property type="entry name" value="UbiA"/>
    <property type="match status" value="1"/>
</dbReference>
<feature type="compositionally biased region" description="Basic and acidic residues" evidence="10">
    <location>
        <begin position="1"/>
        <end position="17"/>
    </location>
</feature>
<keyword evidence="6" id="KW-0350">Heme biosynthesis</keyword>
<dbReference type="Proteomes" id="UP000525078">
    <property type="component" value="Unassembled WGS sequence"/>
</dbReference>
<dbReference type="Pfam" id="PF20431">
    <property type="entry name" value="E_motif"/>
    <property type="match status" value="1"/>
</dbReference>
<dbReference type="SUPFAM" id="SSF48452">
    <property type="entry name" value="TPR-like"/>
    <property type="match status" value="1"/>
</dbReference>
<comment type="caution">
    <text evidence="12">The sequence shown here is derived from an EMBL/GenBank/DDBJ whole genome shotgun (WGS) entry which is preliminary data.</text>
</comment>
<evidence type="ECO:0000256" key="8">
    <source>
        <dbReference type="ARBA" id="ARBA00030253"/>
    </source>
</evidence>
<feature type="transmembrane region" description="Helical" evidence="11">
    <location>
        <begin position="995"/>
        <end position="1015"/>
    </location>
</feature>
<feature type="transmembrane region" description="Helical" evidence="11">
    <location>
        <begin position="872"/>
        <end position="892"/>
    </location>
</feature>
<dbReference type="Pfam" id="PF01535">
    <property type="entry name" value="PPR"/>
    <property type="match status" value="10"/>
</dbReference>
<sequence length="1137" mass="125515">MGWNKKESGDEEMRLIDGKSPPPRRVGGEYFSSKLATSHKIHPSSLSGVVRSLSLSFPPSTSPSSSVEESVKLGLHPSHGVGVGAQSALIDFSSKAREVADSARHYGRCYWELSKARLSNVGTSSNVSMSLDVHYLIHMLQSCNSHHFIHQGKQLHLVFLKIGLLESSVTIVNRLLQMYVRCGSMRDAHILFQEMTHRNCFSWNTMIEGYMKSGDCTMSLELFKTMPERNEFSWNVVIMGFTKAGWIDTARSLFDEMPNKNSVAWTSMIHGFAQNGQKKDALRFFKHLSSNPLEVSYRDKFVLATVIGVCTELAALGCGKQIHARIVIDNVEVDSVLSSSLTNFYGKCGDLDSANNLLNMNKEPDEYSLSSLIMSYANIGRMSDARRIFDVKNYPSIALWNSMISGYVCSNEYLRALTIFNEMRANEVRGDFLTLVSVLGVCSILGNLVHTKQFHIYACKVGMLDDVIVSGSLLDAYSKCGSLDDACKLFTELKAFDTILLNCMITVYSNCGRIKEAKQIFETMPIRSLISWNSMLAGLCQNGCPVEALNLLHEMNKLDLKMDKFTLASAISACACISSLEFGEQIFTRAIIIGLEYDEIISNSLLDLYCKCGLLENGRKIFDQITKCDEVPWNSMLMGYASNGHGLEAIELFNKMLQVGLRPNGITFTGVLSACDHCGLIEEGRRWFNMMQQDYHIAPSIEHYACMIDLFSREGLFDEAMNTIEHMPFKADISMLSSILRGCLVTGNKTLGKKVAERIVELDPGNSGAYVQLSNIFASYGEWGGSAEVRKLMRHKGIQKNPGCSCMLVVATTGTGFVLGSGTAIDLPGLCYTCAGTMMVAASASTLNQVFEKNNDAKMKRTMQRPLPSGRITIPHAVFWASSMGLVGTALLASKTNALAAGLAASNLILYAFVYTPLKQIHPVNTWVGAVVGAIPPLLGWAAASGQVSLNSMILPAALYFWQLPHFMALAYMCRNDYAAGGFRMLSFADASGKRTAAVALRNCIYLIPLGYLAYDWGVTSKWFCLESTLLTLAITATAFSFYRDRTIPKARKMFYASLLYLPVFMSGILFHRLTTDNDQHCTTDSKLDTTTKLAASFQENRNVDRRKNRGTQGRPPVAYASVAPFPFLPAPSYAPS</sequence>
<comment type="subcellular location">
    <subcellularLocation>
        <location evidence="1">Membrane</location>
        <topology evidence="1">Multi-pass membrane protein</topology>
    </subcellularLocation>
</comment>
<dbReference type="InterPro" id="IPR044878">
    <property type="entry name" value="UbiA_sf"/>
</dbReference>
<dbReference type="FunFam" id="1.25.40.10:FF:000090">
    <property type="entry name" value="Pentatricopeptide repeat-containing protein, chloroplastic"/>
    <property type="match status" value="1"/>
</dbReference>
<feature type="transmembrane region" description="Helical" evidence="11">
    <location>
        <begin position="927"/>
        <end position="948"/>
    </location>
</feature>
<evidence type="ECO:0000256" key="10">
    <source>
        <dbReference type="SAM" id="MobiDB-lite"/>
    </source>
</evidence>
<proteinExistence type="predicted"/>
<keyword evidence="7 11" id="KW-0472">Membrane</keyword>
<gene>
    <name evidence="12" type="ORF">F8388_023803</name>
</gene>
<feature type="repeat" description="PPR" evidence="9">
    <location>
        <begin position="230"/>
        <end position="264"/>
    </location>
</feature>
<feature type="transmembrane region" description="Helical" evidence="11">
    <location>
        <begin position="954"/>
        <end position="974"/>
    </location>
</feature>
<protein>
    <recommendedName>
        <fullName evidence="8">Heme O synthase</fullName>
    </recommendedName>
</protein>
<dbReference type="Gene3D" id="1.25.40.10">
    <property type="entry name" value="Tetratricopeptide repeat domain"/>
    <property type="match status" value="6"/>
</dbReference>
<keyword evidence="4" id="KW-0677">Repeat</keyword>
<evidence type="ECO:0000313" key="12">
    <source>
        <dbReference type="EMBL" id="KAF4379786.1"/>
    </source>
</evidence>
<dbReference type="Gene3D" id="1.10.357.140">
    <property type="entry name" value="UbiA prenyltransferase"/>
    <property type="match status" value="1"/>
</dbReference>
<feature type="repeat" description="PPR" evidence="9">
    <location>
        <begin position="497"/>
        <end position="527"/>
    </location>
</feature>
<keyword evidence="5 11" id="KW-1133">Transmembrane helix</keyword>
<evidence type="ECO:0000256" key="2">
    <source>
        <dbReference type="ARBA" id="ARBA00022679"/>
    </source>
</evidence>
<evidence type="ECO:0000313" key="13">
    <source>
        <dbReference type="Proteomes" id="UP000525078"/>
    </source>
</evidence>
<feature type="repeat" description="PPR" evidence="9">
    <location>
        <begin position="199"/>
        <end position="229"/>
    </location>
</feature>
<feature type="transmembrane region" description="Helical" evidence="11">
    <location>
        <begin position="803"/>
        <end position="821"/>
    </location>
</feature>
<dbReference type="FunFam" id="1.10.357.140:FF:000006">
    <property type="entry name" value="Protoheme IX farnesyltransferase, mitochondrial"/>
    <property type="match status" value="1"/>
</dbReference>
<dbReference type="GO" id="GO:0003723">
    <property type="term" value="F:RNA binding"/>
    <property type="evidence" value="ECO:0007669"/>
    <property type="project" value="InterPro"/>
</dbReference>
<accession>A0A7J6G9Z3</accession>
<dbReference type="InterPro" id="IPR046960">
    <property type="entry name" value="PPR_At4g14850-like_plant"/>
</dbReference>
<keyword evidence="2" id="KW-0808">Transferase</keyword>
<name>A0A7J6G9Z3_CANSA</name>
<feature type="repeat" description="PPR" evidence="9">
    <location>
        <begin position="629"/>
        <end position="663"/>
    </location>
</feature>
<reference evidence="12 13" key="1">
    <citation type="journal article" date="2020" name="bioRxiv">
        <title>Sequence and annotation of 42 cannabis genomes reveals extensive copy number variation in cannabinoid synthesis and pathogen resistance genes.</title>
        <authorList>
            <person name="Mckernan K.J."/>
            <person name="Helbert Y."/>
            <person name="Kane L.T."/>
            <person name="Ebling H."/>
            <person name="Zhang L."/>
            <person name="Liu B."/>
            <person name="Eaton Z."/>
            <person name="Mclaughlin S."/>
            <person name="Kingan S."/>
            <person name="Baybayan P."/>
            <person name="Concepcion G."/>
            <person name="Jordan M."/>
            <person name="Riva A."/>
            <person name="Barbazuk W."/>
            <person name="Harkins T."/>
        </authorList>
    </citation>
    <scope>NUCLEOTIDE SEQUENCE [LARGE SCALE GENOMIC DNA]</scope>
    <source>
        <strain evidence="13">cv. Jamaican Lion 4</strain>
        <tissue evidence="12">Leaf</tissue>
    </source>
</reference>
<feature type="region of interest" description="Disordered" evidence="10">
    <location>
        <begin position="1"/>
        <end position="27"/>
    </location>
</feature>
<organism evidence="12 13">
    <name type="scientific">Cannabis sativa</name>
    <name type="common">Hemp</name>
    <name type="synonym">Marijuana</name>
    <dbReference type="NCBI Taxonomy" id="3483"/>
    <lineage>
        <taxon>Eukaryota</taxon>
        <taxon>Viridiplantae</taxon>
        <taxon>Streptophyta</taxon>
        <taxon>Embryophyta</taxon>
        <taxon>Tracheophyta</taxon>
        <taxon>Spermatophyta</taxon>
        <taxon>Magnoliopsida</taxon>
        <taxon>eudicotyledons</taxon>
        <taxon>Gunneridae</taxon>
        <taxon>Pentapetalae</taxon>
        <taxon>rosids</taxon>
        <taxon>fabids</taxon>
        <taxon>Rosales</taxon>
        <taxon>Cannabaceae</taxon>
        <taxon>Cannabis</taxon>
    </lineage>
</organism>
<feature type="repeat" description="PPR" evidence="9">
    <location>
        <begin position="528"/>
        <end position="562"/>
    </location>
</feature>
<dbReference type="InterPro" id="IPR002885">
    <property type="entry name" value="PPR_rpt"/>
</dbReference>
<dbReference type="AlphaFoldDB" id="A0A7J6G9Z3"/>
<evidence type="ECO:0000256" key="4">
    <source>
        <dbReference type="ARBA" id="ARBA00022737"/>
    </source>
</evidence>
<feature type="transmembrane region" description="Helical" evidence="11">
    <location>
        <begin position="827"/>
        <end position="851"/>
    </location>
</feature>
<feature type="transmembrane region" description="Helical" evidence="11">
    <location>
        <begin position="1055"/>
        <end position="1074"/>
    </location>
</feature>
<dbReference type="CDD" id="cd13957">
    <property type="entry name" value="PT_UbiA_Cox10"/>
    <property type="match status" value="1"/>
</dbReference>
<dbReference type="NCBIfam" id="TIGR01473">
    <property type="entry name" value="cyoE_ctaB"/>
    <property type="match status" value="1"/>
</dbReference>
<dbReference type="GO" id="GO:0006783">
    <property type="term" value="P:heme biosynthetic process"/>
    <property type="evidence" value="ECO:0007669"/>
    <property type="project" value="UniProtKB-KW"/>
</dbReference>
<evidence type="ECO:0000256" key="6">
    <source>
        <dbReference type="ARBA" id="ARBA00023133"/>
    </source>
</evidence>
<evidence type="ECO:0000256" key="3">
    <source>
        <dbReference type="ARBA" id="ARBA00022692"/>
    </source>
</evidence>
<feature type="transmembrane region" description="Helical" evidence="11">
    <location>
        <begin position="1021"/>
        <end position="1043"/>
    </location>
</feature>
<feature type="transmembrane region" description="Helical" evidence="11">
    <location>
        <begin position="432"/>
        <end position="450"/>
    </location>
</feature>
<dbReference type="GO" id="GO:0009451">
    <property type="term" value="P:RNA modification"/>
    <property type="evidence" value="ECO:0007669"/>
    <property type="project" value="InterPro"/>
</dbReference>
<evidence type="ECO:0000256" key="1">
    <source>
        <dbReference type="ARBA" id="ARBA00004141"/>
    </source>
</evidence>
<dbReference type="InterPro" id="IPR011990">
    <property type="entry name" value="TPR-like_helical_dom_sf"/>
</dbReference>
<keyword evidence="3 11" id="KW-0812">Transmembrane</keyword>
<dbReference type="InterPro" id="IPR006369">
    <property type="entry name" value="Protohaem_IX_farnesylTrfase"/>
</dbReference>
<dbReference type="PANTHER" id="PTHR47926">
    <property type="entry name" value="PENTATRICOPEPTIDE REPEAT-CONTAINING PROTEIN"/>
    <property type="match status" value="1"/>
</dbReference>